<evidence type="ECO:0000313" key="3">
    <source>
        <dbReference type="Proteomes" id="UP000198658"/>
    </source>
</evidence>
<dbReference type="AlphaFoldDB" id="A0A1H3Z0E4"/>
<name>A0A1H3Z0E4_9GAMM</name>
<feature type="chain" id="PRO_5011771065" description="Lipoprotein" evidence="1">
    <location>
        <begin position="23"/>
        <end position="229"/>
    </location>
</feature>
<dbReference type="OrthoDB" id="5738784at2"/>
<accession>A0A1H3Z0E4</accession>
<protein>
    <recommendedName>
        <fullName evidence="4">Lipoprotein</fullName>
    </recommendedName>
</protein>
<feature type="signal peptide" evidence="1">
    <location>
        <begin position="1"/>
        <end position="22"/>
    </location>
</feature>
<sequence>MTKFTKHGLLLTGLLLFSTASAAQPQGRFLGFGGGDDENPSLKIRPAEIAIDVPMPVNSASLAILLAQAGDGGNLSSMKQAALRKYHSHLEAELNARLQAFFADEEIPLVEREGLLSLRNQLQVTVVKHFSDLQSVDGLDLERGTVEVSGKFHYELRSFHDHVLSERSLDLADLRIREKYRVKTAGDGSTVEDSTEEAIKLALSEMVDEIVDEIEDDLEADELRDLLSG</sequence>
<proteinExistence type="predicted"/>
<dbReference type="EMBL" id="FNQO01000002">
    <property type="protein sequence ID" value="SEA16782.1"/>
    <property type="molecule type" value="Genomic_DNA"/>
</dbReference>
<keyword evidence="1" id="KW-0732">Signal</keyword>
<reference evidence="3" key="1">
    <citation type="submission" date="2016-10" db="EMBL/GenBank/DDBJ databases">
        <authorList>
            <person name="Varghese N."/>
            <person name="Submissions S."/>
        </authorList>
    </citation>
    <scope>NUCLEOTIDE SEQUENCE [LARGE SCALE GENOMIC DNA]</scope>
    <source>
        <strain evidence="3">CGMCC 1.10657</strain>
    </source>
</reference>
<dbReference type="Proteomes" id="UP000198658">
    <property type="component" value="Unassembled WGS sequence"/>
</dbReference>
<evidence type="ECO:0000313" key="2">
    <source>
        <dbReference type="EMBL" id="SEA16782.1"/>
    </source>
</evidence>
<evidence type="ECO:0000256" key="1">
    <source>
        <dbReference type="SAM" id="SignalP"/>
    </source>
</evidence>
<gene>
    <name evidence="2" type="ORF">SAMN05216562_2078</name>
</gene>
<dbReference type="RefSeq" id="WP_091387916.1">
    <property type="nucleotide sequence ID" value="NZ_FNQO01000002.1"/>
</dbReference>
<keyword evidence="3" id="KW-1185">Reference proteome</keyword>
<organism evidence="2 3">
    <name type="scientific">Microbulbifer marinus</name>
    <dbReference type="NCBI Taxonomy" id="658218"/>
    <lineage>
        <taxon>Bacteria</taxon>
        <taxon>Pseudomonadati</taxon>
        <taxon>Pseudomonadota</taxon>
        <taxon>Gammaproteobacteria</taxon>
        <taxon>Cellvibrionales</taxon>
        <taxon>Microbulbiferaceae</taxon>
        <taxon>Microbulbifer</taxon>
    </lineage>
</organism>
<evidence type="ECO:0008006" key="4">
    <source>
        <dbReference type="Google" id="ProtNLM"/>
    </source>
</evidence>